<name>A0ABQ8C9Z8_BRANA</name>
<feature type="non-terminal residue" evidence="1">
    <location>
        <position position="1"/>
    </location>
</feature>
<protein>
    <submittedName>
        <fullName evidence="1">Uncharacterized protein</fullName>
    </submittedName>
</protein>
<keyword evidence="2" id="KW-1185">Reference proteome</keyword>
<dbReference type="Proteomes" id="UP000824890">
    <property type="component" value="Unassembled WGS sequence"/>
</dbReference>
<dbReference type="EMBL" id="JAGKQM010000008">
    <property type="protein sequence ID" value="KAH0913906.1"/>
    <property type="molecule type" value="Genomic_DNA"/>
</dbReference>
<evidence type="ECO:0000313" key="2">
    <source>
        <dbReference type="Proteomes" id="UP000824890"/>
    </source>
</evidence>
<gene>
    <name evidence="1" type="ORF">HID58_028352</name>
</gene>
<sequence>VIDGRGGIKMATGEDQMQGSSASIKCERKSKDDVVDWKCIIDETVIYMSYRSVFDHPIYPLHLHLIECLALQVVRRCTIDQGANEVALSVVSGVTWLRLPGTYLLSSVSLAKMQQNAYLQKNVDPQRHMKKQFRLCEEIYWLESKQVFDRFVKYEDNYYRHQRKKKKLTIAVAIEEHKAESEILVFSEFLVVEIGSSTFGSFTFGQAFVAMES</sequence>
<comment type="caution">
    <text evidence="1">The sequence shown here is derived from an EMBL/GenBank/DDBJ whole genome shotgun (WGS) entry which is preliminary data.</text>
</comment>
<proteinExistence type="predicted"/>
<accession>A0ABQ8C9Z8</accession>
<reference evidence="1 2" key="1">
    <citation type="submission" date="2021-05" db="EMBL/GenBank/DDBJ databases">
        <title>Genome Assembly of Synthetic Allotetraploid Brassica napus Reveals Homoeologous Exchanges between Subgenomes.</title>
        <authorList>
            <person name="Davis J.T."/>
        </authorList>
    </citation>
    <scope>NUCLEOTIDE SEQUENCE [LARGE SCALE GENOMIC DNA]</scope>
    <source>
        <strain evidence="2">cv. Da-Ae</strain>
        <tissue evidence="1">Seedling</tissue>
    </source>
</reference>
<evidence type="ECO:0000313" key="1">
    <source>
        <dbReference type="EMBL" id="KAH0913906.1"/>
    </source>
</evidence>
<organism evidence="1 2">
    <name type="scientific">Brassica napus</name>
    <name type="common">Rape</name>
    <dbReference type="NCBI Taxonomy" id="3708"/>
    <lineage>
        <taxon>Eukaryota</taxon>
        <taxon>Viridiplantae</taxon>
        <taxon>Streptophyta</taxon>
        <taxon>Embryophyta</taxon>
        <taxon>Tracheophyta</taxon>
        <taxon>Spermatophyta</taxon>
        <taxon>Magnoliopsida</taxon>
        <taxon>eudicotyledons</taxon>
        <taxon>Gunneridae</taxon>
        <taxon>Pentapetalae</taxon>
        <taxon>rosids</taxon>
        <taxon>malvids</taxon>
        <taxon>Brassicales</taxon>
        <taxon>Brassicaceae</taxon>
        <taxon>Brassiceae</taxon>
        <taxon>Brassica</taxon>
    </lineage>
</organism>